<evidence type="ECO:0000256" key="7">
    <source>
        <dbReference type="ARBA" id="ARBA00022840"/>
    </source>
</evidence>
<dbReference type="Gene3D" id="3.30.1490.20">
    <property type="entry name" value="ATP-grasp fold, A domain"/>
    <property type="match status" value="1"/>
</dbReference>
<sequence length="317" mass="35357">MTKKKLAVVMDPIAEIIPEKDGTLGLLLEAQSRSYELIYFEQKDLRIKNGIALGSGRHLNVEDNTTSWFSLSEKNEIPLSEFDVILMRKDPPFNIEYIYTTYVLDLAESSGALVINSPESLRNFNEKVSISFFPECAAPSLVTSSINHLQDFLKLHKKIVVKPLDGMGGKSIFVIAEGDLNTNSIFEIITHENSETVMAQLYIPEVVEGDKRIHIVDGKHVDVLLARIPLKTDNRGNLVAGAQPKTQALSENDKRICNLIGPKLQASGIFFAGIDVIGNFLTEINITSPTGMREIKRYADYDVVGIFFDLIEKKLND</sequence>
<dbReference type="InterPro" id="IPR004215">
    <property type="entry name" value="GSHS_N"/>
</dbReference>
<keyword evidence="5" id="KW-0479">Metal-binding</keyword>
<evidence type="ECO:0000256" key="1">
    <source>
        <dbReference type="ARBA" id="ARBA00001936"/>
    </source>
</evidence>
<evidence type="ECO:0000256" key="5">
    <source>
        <dbReference type="ARBA" id="ARBA00022723"/>
    </source>
</evidence>
<evidence type="ECO:0000256" key="9">
    <source>
        <dbReference type="ARBA" id="ARBA00023211"/>
    </source>
</evidence>
<dbReference type="PANTHER" id="PTHR21621">
    <property type="entry name" value="RIBOSOMAL PROTEIN S6 MODIFICATION PROTEIN"/>
    <property type="match status" value="1"/>
</dbReference>
<evidence type="ECO:0000259" key="10">
    <source>
        <dbReference type="PROSITE" id="PS50975"/>
    </source>
</evidence>
<dbReference type="NCBIfam" id="TIGR01380">
    <property type="entry name" value="glut_syn"/>
    <property type="match status" value="1"/>
</dbReference>
<dbReference type="Pfam" id="PF02955">
    <property type="entry name" value="GSH-S_ATP"/>
    <property type="match status" value="1"/>
</dbReference>
<dbReference type="GO" id="GO:0046872">
    <property type="term" value="F:metal ion binding"/>
    <property type="evidence" value="ECO:0007669"/>
    <property type="project" value="UniProtKB-KW"/>
</dbReference>
<dbReference type="GO" id="GO:0005737">
    <property type="term" value="C:cytoplasm"/>
    <property type="evidence" value="ECO:0007669"/>
    <property type="project" value="TreeGrafter"/>
</dbReference>
<dbReference type="InterPro" id="IPR016185">
    <property type="entry name" value="PreATP-grasp_dom_sf"/>
</dbReference>
<evidence type="ECO:0000256" key="8">
    <source>
        <dbReference type="ARBA" id="ARBA00022842"/>
    </source>
</evidence>
<dbReference type="InterPro" id="IPR013815">
    <property type="entry name" value="ATP_grasp_subdomain_1"/>
</dbReference>
<keyword evidence="9" id="KW-0464">Manganese</keyword>
<accession>A0A381VQ15</accession>
<evidence type="ECO:0000256" key="6">
    <source>
        <dbReference type="ARBA" id="ARBA00022741"/>
    </source>
</evidence>
<dbReference type="SUPFAM" id="SSF52440">
    <property type="entry name" value="PreATP-grasp domain"/>
    <property type="match status" value="1"/>
</dbReference>
<evidence type="ECO:0000313" key="11">
    <source>
        <dbReference type="EMBL" id="SVA42382.1"/>
    </source>
</evidence>
<dbReference type="HAMAP" id="MF_00162">
    <property type="entry name" value="GSH_S"/>
    <property type="match status" value="1"/>
</dbReference>
<gene>
    <name evidence="11" type="ORF">METZ01_LOCUS95236</name>
</gene>
<dbReference type="GO" id="GO:0004363">
    <property type="term" value="F:glutathione synthase activity"/>
    <property type="evidence" value="ECO:0007669"/>
    <property type="project" value="InterPro"/>
</dbReference>
<dbReference type="FunFam" id="3.40.50.20:FF:000009">
    <property type="entry name" value="Glutathione synthetase"/>
    <property type="match status" value="1"/>
</dbReference>
<evidence type="ECO:0000256" key="3">
    <source>
        <dbReference type="ARBA" id="ARBA00022598"/>
    </source>
</evidence>
<keyword evidence="6" id="KW-0547">Nucleotide-binding</keyword>
<evidence type="ECO:0000256" key="4">
    <source>
        <dbReference type="ARBA" id="ARBA00022684"/>
    </source>
</evidence>
<dbReference type="NCBIfam" id="NF003573">
    <property type="entry name" value="PRK05246.1"/>
    <property type="match status" value="1"/>
</dbReference>
<dbReference type="SUPFAM" id="SSF56059">
    <property type="entry name" value="Glutathione synthetase ATP-binding domain-like"/>
    <property type="match status" value="1"/>
</dbReference>
<dbReference type="Gene3D" id="3.30.470.20">
    <property type="entry name" value="ATP-grasp fold, B domain"/>
    <property type="match status" value="1"/>
</dbReference>
<dbReference type="AlphaFoldDB" id="A0A381VQ15"/>
<keyword evidence="3" id="KW-0436">Ligase</keyword>
<keyword evidence="7" id="KW-0067">ATP-binding</keyword>
<feature type="domain" description="ATP-grasp" evidence="10">
    <location>
        <begin position="130"/>
        <end position="312"/>
    </location>
</feature>
<dbReference type="InterPro" id="IPR004218">
    <property type="entry name" value="GSHS_ATP-bd"/>
</dbReference>
<dbReference type="Gene3D" id="3.40.50.20">
    <property type="match status" value="1"/>
</dbReference>
<dbReference type="EMBL" id="UINC01009451">
    <property type="protein sequence ID" value="SVA42382.1"/>
    <property type="molecule type" value="Genomic_DNA"/>
</dbReference>
<reference evidence="11" key="1">
    <citation type="submission" date="2018-05" db="EMBL/GenBank/DDBJ databases">
        <authorList>
            <person name="Lanie J.A."/>
            <person name="Ng W.-L."/>
            <person name="Kazmierczak K.M."/>
            <person name="Andrzejewski T.M."/>
            <person name="Davidsen T.M."/>
            <person name="Wayne K.J."/>
            <person name="Tettelin H."/>
            <person name="Glass J.I."/>
            <person name="Rusch D."/>
            <person name="Podicherti R."/>
            <person name="Tsui H.-C.T."/>
            <person name="Winkler M.E."/>
        </authorList>
    </citation>
    <scope>NUCLEOTIDE SEQUENCE</scope>
</reference>
<keyword evidence="8" id="KW-0460">Magnesium</keyword>
<dbReference type="InterPro" id="IPR006284">
    <property type="entry name" value="Glut_synth_pro"/>
</dbReference>
<dbReference type="PROSITE" id="PS50975">
    <property type="entry name" value="ATP_GRASP"/>
    <property type="match status" value="1"/>
</dbReference>
<keyword evidence="4" id="KW-0317">Glutathione biosynthesis</keyword>
<dbReference type="GO" id="GO:0005524">
    <property type="term" value="F:ATP binding"/>
    <property type="evidence" value="ECO:0007669"/>
    <property type="project" value="UniProtKB-KW"/>
</dbReference>
<dbReference type="Pfam" id="PF02951">
    <property type="entry name" value="GSH-S_N"/>
    <property type="match status" value="1"/>
</dbReference>
<name>A0A381VQ15_9ZZZZ</name>
<comment type="cofactor">
    <cofactor evidence="1">
        <name>Mn(2+)</name>
        <dbReference type="ChEBI" id="CHEBI:29035"/>
    </cofactor>
</comment>
<evidence type="ECO:0000256" key="2">
    <source>
        <dbReference type="ARBA" id="ARBA00001946"/>
    </source>
</evidence>
<proteinExistence type="inferred from homology"/>
<dbReference type="InterPro" id="IPR011761">
    <property type="entry name" value="ATP-grasp"/>
</dbReference>
<dbReference type="PANTHER" id="PTHR21621:SF4">
    <property type="entry name" value="GLUTATHIONE SYNTHETASE"/>
    <property type="match status" value="1"/>
</dbReference>
<comment type="cofactor">
    <cofactor evidence="2">
        <name>Mg(2+)</name>
        <dbReference type="ChEBI" id="CHEBI:18420"/>
    </cofactor>
</comment>
<protein>
    <recommendedName>
        <fullName evidence="10">ATP-grasp domain-containing protein</fullName>
    </recommendedName>
</protein>
<organism evidence="11">
    <name type="scientific">marine metagenome</name>
    <dbReference type="NCBI Taxonomy" id="408172"/>
    <lineage>
        <taxon>unclassified sequences</taxon>
        <taxon>metagenomes</taxon>
        <taxon>ecological metagenomes</taxon>
    </lineage>
</organism>